<dbReference type="EMBL" id="UAUF01000015">
    <property type="protein sequence ID" value="SPZ16295.1"/>
    <property type="molecule type" value="Genomic_DNA"/>
</dbReference>
<keyword evidence="6" id="KW-1185">Reference proteome</keyword>
<dbReference type="RefSeq" id="WP_010799101.1">
    <property type="nucleotide sequence ID" value="NZ_CP044085.1"/>
</dbReference>
<evidence type="ECO:0000313" key="6">
    <source>
        <dbReference type="Proteomes" id="UP000626180"/>
    </source>
</evidence>
<organism evidence="4 5">
    <name type="scientific">Pseudomonas luteola</name>
    <dbReference type="NCBI Taxonomy" id="47886"/>
    <lineage>
        <taxon>Bacteria</taxon>
        <taxon>Pseudomonadati</taxon>
        <taxon>Pseudomonadota</taxon>
        <taxon>Gammaproteobacteria</taxon>
        <taxon>Pseudomonadales</taxon>
        <taxon>Pseudomonadaceae</taxon>
        <taxon>Pseudomonas</taxon>
    </lineage>
</organism>
<evidence type="ECO:0000313" key="7">
    <source>
        <dbReference type="Proteomes" id="UP000638986"/>
    </source>
</evidence>
<feature type="transmembrane region" description="Helical" evidence="1">
    <location>
        <begin position="49"/>
        <end position="71"/>
    </location>
</feature>
<dbReference type="GeneID" id="300267762"/>
<dbReference type="Proteomes" id="UP000626180">
    <property type="component" value="Unassembled WGS sequence"/>
</dbReference>
<keyword evidence="1" id="KW-0812">Transmembrane</keyword>
<sequence>MRRNREEMIAMLESRVHHEALWFSRIPLLIGIVAAVVVCLGYASSHWTFMAVGLFVLIIGFSTQAVLWFGLRDLNRRR</sequence>
<keyword evidence="1" id="KW-0472">Membrane</keyword>
<reference evidence="4 5" key="1">
    <citation type="submission" date="2018-06" db="EMBL/GenBank/DDBJ databases">
        <authorList>
            <consortium name="Pathogen Informatics"/>
            <person name="Doyle S."/>
        </authorList>
    </citation>
    <scope>NUCLEOTIDE SEQUENCE [LARGE SCALE GENOMIC DNA]</scope>
    <source>
        <strain evidence="4 5">NCTC11842</strain>
    </source>
</reference>
<name>A0A2X2DW38_PSELU</name>
<evidence type="ECO:0000313" key="2">
    <source>
        <dbReference type="EMBL" id="MBF8641249.1"/>
    </source>
</evidence>
<keyword evidence="1" id="KW-1133">Transmembrane helix</keyword>
<reference evidence="2 6" key="2">
    <citation type="submission" date="2020-10" db="EMBL/GenBank/DDBJ databases">
        <title>Genome sequences of Pseudomonas isolates.</title>
        <authorList>
            <person name="Wessels L."/>
            <person name="Reich F."/>
            <person name="Hammerl J."/>
        </authorList>
    </citation>
    <scope>NUCLEOTIDE SEQUENCE [LARGE SCALE GENOMIC DNA]</scope>
    <source>
        <strain evidence="2 6">20-MO00624-0</strain>
    </source>
</reference>
<evidence type="ECO:0000313" key="5">
    <source>
        <dbReference type="Proteomes" id="UP000250443"/>
    </source>
</evidence>
<proteinExistence type="predicted"/>
<gene>
    <name evidence="3" type="ORF">I5Q09_07460</name>
    <name evidence="2" type="ORF">IRZ65_11190</name>
    <name evidence="4" type="ORF">NCTC11842_05326</name>
</gene>
<reference evidence="3 7" key="3">
    <citation type="submission" date="2020-11" db="EMBL/GenBank/DDBJ databases">
        <title>Enhanced detection system for hospital associated transmission using whole genome sequencing surveillance.</title>
        <authorList>
            <person name="Harrison L.H."/>
            <person name="Van Tyne D."/>
            <person name="Marsh J.W."/>
            <person name="Griffith M.P."/>
            <person name="Snyder D.J."/>
            <person name="Cooper V.S."/>
            <person name="Mustapha M."/>
        </authorList>
    </citation>
    <scope>NUCLEOTIDE SEQUENCE [LARGE SCALE GENOMIC DNA]</scope>
    <source>
        <strain evidence="3 7">PSB00013</strain>
    </source>
</reference>
<dbReference type="Proteomes" id="UP000638986">
    <property type="component" value="Unassembled WGS sequence"/>
</dbReference>
<evidence type="ECO:0000256" key="1">
    <source>
        <dbReference type="SAM" id="Phobius"/>
    </source>
</evidence>
<evidence type="ECO:0000313" key="4">
    <source>
        <dbReference type="EMBL" id="SPZ16295.1"/>
    </source>
</evidence>
<feature type="transmembrane region" description="Helical" evidence="1">
    <location>
        <begin position="21"/>
        <end position="43"/>
    </location>
</feature>
<dbReference type="EMBL" id="JADMCD010000005">
    <property type="protein sequence ID" value="MBF8641249.1"/>
    <property type="molecule type" value="Genomic_DNA"/>
</dbReference>
<accession>A0A2X2DW38</accession>
<dbReference type="AlphaFoldDB" id="A0A2X2DW38"/>
<dbReference type="Proteomes" id="UP000250443">
    <property type="component" value="Unassembled WGS sequence"/>
</dbReference>
<dbReference type="EMBL" id="JADTXM010000004">
    <property type="protein sequence ID" value="MBH3438520.1"/>
    <property type="molecule type" value="Genomic_DNA"/>
</dbReference>
<protein>
    <submittedName>
        <fullName evidence="4">Uncharacterized protein</fullName>
    </submittedName>
</protein>
<evidence type="ECO:0000313" key="3">
    <source>
        <dbReference type="EMBL" id="MBH3438520.1"/>
    </source>
</evidence>